<name>A0ABM6I5J8_9HYPH</name>
<protein>
    <recommendedName>
        <fullName evidence="9">Tellurite resistance protein TerC</fullName>
    </recommendedName>
</protein>
<gene>
    <name evidence="7" type="ORF">B0E33_20615</name>
</gene>
<evidence type="ECO:0000256" key="3">
    <source>
        <dbReference type="ARBA" id="ARBA00022692"/>
    </source>
</evidence>
<evidence type="ECO:0000256" key="5">
    <source>
        <dbReference type="ARBA" id="ARBA00023136"/>
    </source>
</evidence>
<reference evidence="7 8" key="1">
    <citation type="submission" date="2017-02" db="EMBL/GenBank/DDBJ databases">
        <authorList>
            <person name="Jeong S."/>
        </authorList>
    </citation>
    <scope>NUCLEOTIDE SEQUENCE [LARGE SCALE GENOMIC DNA]</scope>
    <source>
        <strain evidence="7 8">RMAR6-6</strain>
    </source>
</reference>
<sequence>MNLLLTEVMGEPIWMWGTFLALMLGLLVFDLGVLHRRPHEIGFRESLLLSALYISLGLLFSLWIWQILGAHAAMLYLTGYVVEKTLSLDNVFVIALIFSYFAIPRAYQHKVLIWGIVGVIVLRGVMIGAGTVIISHFDWVLYIFAVFLIFTGVKMLLNGDHQFEVADNPVLRLLRRWLPLSSCLHGYRFFIRSGSRLLATPLLLTLFMVETADLIFAIDSIPAIFSITADPYIVYTPNIFAVLGLRALYFVLVVLIARFTYLKYALSLVLVFIGSKVFLAELFPLEKFPPALSLVITVLLITGGILLSLFSQRPPECSPMSATNPRPTRLIK</sequence>
<evidence type="ECO:0000256" key="4">
    <source>
        <dbReference type="ARBA" id="ARBA00022989"/>
    </source>
</evidence>
<feature type="transmembrane region" description="Helical" evidence="6">
    <location>
        <begin position="238"/>
        <end position="257"/>
    </location>
</feature>
<feature type="transmembrane region" description="Helical" evidence="6">
    <location>
        <begin position="139"/>
        <end position="157"/>
    </location>
</feature>
<feature type="transmembrane region" description="Helical" evidence="6">
    <location>
        <begin position="46"/>
        <end position="65"/>
    </location>
</feature>
<keyword evidence="8" id="KW-1185">Reference proteome</keyword>
<keyword evidence="3 6" id="KW-0812">Transmembrane</keyword>
<feature type="transmembrane region" description="Helical" evidence="6">
    <location>
        <begin position="111"/>
        <end position="133"/>
    </location>
</feature>
<dbReference type="RefSeq" id="WP_077292268.1">
    <property type="nucleotide sequence ID" value="NZ_CP019630.1"/>
</dbReference>
<evidence type="ECO:0008006" key="9">
    <source>
        <dbReference type="Google" id="ProtNLM"/>
    </source>
</evidence>
<evidence type="ECO:0000256" key="6">
    <source>
        <dbReference type="SAM" id="Phobius"/>
    </source>
</evidence>
<evidence type="ECO:0000313" key="8">
    <source>
        <dbReference type="Proteomes" id="UP000188174"/>
    </source>
</evidence>
<dbReference type="NCBIfam" id="TIGR03718">
    <property type="entry name" value="R_switched_Alx"/>
    <property type="match status" value="1"/>
</dbReference>
<dbReference type="InterPro" id="IPR022369">
    <property type="entry name" value="Integral_membrane_TerC_rswitch"/>
</dbReference>
<proteinExistence type="inferred from homology"/>
<feature type="transmembrane region" description="Helical" evidence="6">
    <location>
        <begin position="291"/>
        <end position="310"/>
    </location>
</feature>
<comment type="similarity">
    <text evidence="2">Belongs to the TerC family.</text>
</comment>
<feature type="transmembrane region" description="Helical" evidence="6">
    <location>
        <begin position="13"/>
        <end position="34"/>
    </location>
</feature>
<evidence type="ECO:0000256" key="1">
    <source>
        <dbReference type="ARBA" id="ARBA00004141"/>
    </source>
</evidence>
<evidence type="ECO:0000313" key="7">
    <source>
        <dbReference type="EMBL" id="AQQ05671.1"/>
    </source>
</evidence>
<dbReference type="Pfam" id="PF03741">
    <property type="entry name" value="TerC"/>
    <property type="match status" value="1"/>
</dbReference>
<feature type="transmembrane region" description="Helical" evidence="6">
    <location>
        <begin position="197"/>
        <end position="218"/>
    </location>
</feature>
<dbReference type="EMBL" id="CP019630">
    <property type="protein sequence ID" value="AQQ05671.1"/>
    <property type="molecule type" value="Genomic_DNA"/>
</dbReference>
<evidence type="ECO:0000256" key="2">
    <source>
        <dbReference type="ARBA" id="ARBA00007511"/>
    </source>
</evidence>
<dbReference type="Proteomes" id="UP000188174">
    <property type="component" value="Chromosome"/>
</dbReference>
<dbReference type="InterPro" id="IPR005496">
    <property type="entry name" value="Integral_membrane_TerC"/>
</dbReference>
<comment type="subcellular location">
    <subcellularLocation>
        <location evidence="1">Membrane</location>
        <topology evidence="1">Multi-pass membrane protein</topology>
    </subcellularLocation>
</comment>
<dbReference type="PANTHER" id="PTHR30238:SF0">
    <property type="entry name" value="THYLAKOID MEMBRANE PROTEIN TERC, CHLOROPLASTIC"/>
    <property type="match status" value="1"/>
</dbReference>
<feature type="transmembrane region" description="Helical" evidence="6">
    <location>
        <begin position="264"/>
        <end position="285"/>
    </location>
</feature>
<organism evidence="7 8">
    <name type="scientific">Roseibium algicola</name>
    <dbReference type="NCBI Taxonomy" id="2857014"/>
    <lineage>
        <taxon>Bacteria</taxon>
        <taxon>Pseudomonadati</taxon>
        <taxon>Pseudomonadota</taxon>
        <taxon>Alphaproteobacteria</taxon>
        <taxon>Hyphomicrobiales</taxon>
        <taxon>Stappiaceae</taxon>
        <taxon>Roseibium</taxon>
    </lineage>
</organism>
<keyword evidence="5 6" id="KW-0472">Membrane</keyword>
<accession>A0ABM6I5J8</accession>
<dbReference type="PANTHER" id="PTHR30238">
    <property type="entry name" value="MEMBRANE BOUND PREDICTED REDOX MODULATOR"/>
    <property type="match status" value="1"/>
</dbReference>
<feature type="transmembrane region" description="Helical" evidence="6">
    <location>
        <begin position="85"/>
        <end position="104"/>
    </location>
</feature>
<keyword evidence="4 6" id="KW-1133">Transmembrane helix</keyword>